<evidence type="ECO:0000313" key="1">
    <source>
        <dbReference type="EMBL" id="AAZ43944.1"/>
    </source>
</evidence>
<dbReference type="OrthoDB" id="9801625at2"/>
<dbReference type="AlphaFoldDB" id="Q4A5M7"/>
<reference evidence="1 2" key="1">
    <citation type="journal article" date="2005" name="J. Bacteriol.">
        <title>Swine and poultry pathogens: the complete genome sequences of two strains of Mycoplasma hyopneumoniae and a strain of Mycoplasma synoviae.</title>
        <authorList>
            <person name="Vasconcelos A.T."/>
            <person name="Ferreira H.B."/>
            <person name="Bizarro C.V."/>
            <person name="Bonatto S.L."/>
            <person name="Carvalho M.O."/>
            <person name="Pinto P.M."/>
            <person name="Almeida D.F."/>
            <person name="Almeida L.G."/>
            <person name="Almeida R."/>
            <person name="Alves-Filho L."/>
            <person name="Assuncao E.N."/>
            <person name="Azevedo V.A."/>
            <person name="Bogo M.R."/>
            <person name="Brigido M.M."/>
            <person name="Brocchi M."/>
            <person name="Burity H.A."/>
            <person name="Camargo A.A."/>
            <person name="Camargo S.S."/>
            <person name="Carepo M.S."/>
            <person name="Carraro D.M."/>
            <person name="de Mattos Cascardo J.C."/>
            <person name="Castro L.A."/>
            <person name="Cavalcanti G."/>
            <person name="Chemale G."/>
            <person name="Collevatti R.G."/>
            <person name="Cunha C.W."/>
            <person name="Dallagiovanna B."/>
            <person name="Dambros B.P."/>
            <person name="Dellagostin O.A."/>
            <person name="Falcao C."/>
            <person name="Fantinatti-Garboggini F."/>
            <person name="Felipe M.S."/>
            <person name="Fiorentin L."/>
            <person name="Franco G.R."/>
            <person name="Freitas N.S."/>
            <person name="Frias D."/>
            <person name="Grangeiro T.B."/>
            <person name="Grisard E.C."/>
            <person name="Guimaraes C.T."/>
            <person name="Hungria M."/>
            <person name="Jardim S.N."/>
            <person name="Krieger M.A."/>
            <person name="Laurino J.P."/>
            <person name="Lima L.F."/>
            <person name="Lopes M.I."/>
            <person name="Loreto E.L."/>
            <person name="Madeira H.M."/>
            <person name="Manfio G.P."/>
            <person name="Maranhao A.Q."/>
            <person name="Martinkovics C.T."/>
            <person name="Medeiros S.R."/>
            <person name="Moreira M.A."/>
            <person name="Neiva M."/>
            <person name="Ramalho-Neto C.E."/>
            <person name="Nicolas M.F."/>
            <person name="Oliveira S.C."/>
            <person name="Paixao R.F."/>
            <person name="Pedrosa F.O."/>
            <person name="Pena S.D."/>
            <person name="Pereira M."/>
            <person name="Pereira-Ferrari L."/>
            <person name="Piffer I."/>
            <person name="Pinto L.S."/>
            <person name="Potrich D.P."/>
            <person name="Salim A.C."/>
            <person name="Santos F.R."/>
            <person name="Schmitt R."/>
            <person name="Schneider M.P."/>
            <person name="Schrank A."/>
            <person name="Schrank I.S."/>
            <person name="Schuck A.F."/>
            <person name="Seuanez H.N."/>
            <person name="Silva D.W."/>
            <person name="Silva R."/>
            <person name="Silva S.C."/>
            <person name="Soares C.M."/>
            <person name="Souza K.R."/>
            <person name="Souza R.C."/>
            <person name="Staats C.C."/>
            <person name="Steffens M.B."/>
            <person name="Teixeira S.M."/>
            <person name="Urmenyi T.P."/>
            <person name="Vainstein M.H."/>
            <person name="Zuccherato L.W."/>
            <person name="Simpson A.J."/>
            <person name="Zaha A."/>
        </authorList>
    </citation>
    <scope>NUCLEOTIDE SEQUENCE [LARGE SCALE GENOMIC DNA]</scope>
    <source>
        <strain evidence="1 2">53</strain>
    </source>
</reference>
<dbReference type="SUPFAM" id="SSF54637">
    <property type="entry name" value="Thioesterase/thiol ester dehydrase-isomerase"/>
    <property type="match status" value="1"/>
</dbReference>
<dbReference type="HOGENOM" id="CLU_094876_0_1_14"/>
<dbReference type="Proteomes" id="UP000000549">
    <property type="component" value="Chromosome"/>
</dbReference>
<dbReference type="RefSeq" id="WP_011283673.1">
    <property type="nucleotide sequence ID" value="NC_007294.1"/>
</dbReference>
<sequence length="178" mass="20304">MQDATNVSRYKKVGENRYRETTGLYYEDFNVGDVFEHRPGKTILDVDNVWFTLLTLNPQQVHFDQHYASQTEWKKLLVDSTYTLALVTGMSVNTVSGKVVANLGWDKVRLTAPVFAGDTIYAESTVLSKRESKSRPDQGIVTVLTKGINQKNEVVISFERTVLVYKRDNNKIESQTNY</sequence>
<dbReference type="Pfam" id="PF19315">
    <property type="entry name" value="MC_hydratase"/>
    <property type="match status" value="1"/>
</dbReference>
<dbReference type="InterPro" id="IPR029069">
    <property type="entry name" value="HotDog_dom_sf"/>
</dbReference>
<dbReference type="InterPro" id="IPR052342">
    <property type="entry name" value="MCH/BMMD"/>
</dbReference>
<name>Q4A5M7_MYCS5</name>
<dbReference type="InterPro" id="IPR048274">
    <property type="entry name" value="MC_hydratase"/>
</dbReference>
<dbReference type="GeneID" id="93530318"/>
<organism evidence="1 2">
    <name type="scientific">Mycoplasmopsis synoviae (strain 53)</name>
    <name type="common">Mycoplasma synoviae</name>
    <dbReference type="NCBI Taxonomy" id="262723"/>
    <lineage>
        <taxon>Bacteria</taxon>
        <taxon>Bacillati</taxon>
        <taxon>Mycoplasmatota</taxon>
        <taxon>Mycoplasmoidales</taxon>
        <taxon>Metamycoplasmataceae</taxon>
        <taxon>Mycoplasmopsis</taxon>
    </lineage>
</organism>
<keyword evidence="2" id="KW-1185">Reference proteome</keyword>
<dbReference type="PANTHER" id="PTHR43664:SF1">
    <property type="entry name" value="BETA-METHYLMALYL-COA DEHYDRATASE"/>
    <property type="match status" value="1"/>
</dbReference>
<dbReference type="GO" id="GO:0016829">
    <property type="term" value="F:lyase activity"/>
    <property type="evidence" value="ECO:0007669"/>
    <property type="project" value="InterPro"/>
</dbReference>
<gene>
    <name evidence="1" type="ordered locus">MS53_0536</name>
</gene>
<dbReference type="KEGG" id="msy:MS53_0536"/>
<evidence type="ECO:0000313" key="2">
    <source>
        <dbReference type="Proteomes" id="UP000000549"/>
    </source>
</evidence>
<proteinExistence type="predicted"/>
<dbReference type="CDD" id="cd03451">
    <property type="entry name" value="FkbR2"/>
    <property type="match status" value="1"/>
</dbReference>
<dbReference type="Gene3D" id="3.10.129.10">
    <property type="entry name" value="Hotdog Thioesterase"/>
    <property type="match status" value="1"/>
</dbReference>
<dbReference type="PANTHER" id="PTHR43664">
    <property type="entry name" value="MONOAMINE OXIDASE-RELATED"/>
    <property type="match status" value="1"/>
</dbReference>
<protein>
    <submittedName>
        <fullName evidence="1">Putative transcription regulatory protein</fullName>
    </submittedName>
</protein>
<dbReference type="eggNOG" id="COG2030">
    <property type="taxonomic scope" value="Bacteria"/>
</dbReference>
<dbReference type="STRING" id="262723.MS53_0536"/>
<dbReference type="EMBL" id="AE017245">
    <property type="protein sequence ID" value="AAZ43944.1"/>
    <property type="molecule type" value="Genomic_DNA"/>
</dbReference>
<accession>Q4A5M7</accession>